<dbReference type="EMBL" id="QEFC01001487">
    <property type="protein sequence ID" value="KAE9457525.1"/>
    <property type="molecule type" value="Genomic_DNA"/>
</dbReference>
<evidence type="ECO:0000256" key="1">
    <source>
        <dbReference type="ARBA" id="ARBA00022722"/>
    </source>
</evidence>
<dbReference type="Gene3D" id="3.40.50.1010">
    <property type="entry name" value="5'-nuclease"/>
    <property type="match status" value="1"/>
</dbReference>
<dbReference type="Proteomes" id="UP000428333">
    <property type="component" value="Linkage Group LG06"/>
</dbReference>
<dbReference type="AlphaFoldDB" id="A0A6A4LIT4"/>
<reference evidence="4 5" key="1">
    <citation type="journal article" date="2019" name="Genome Biol. Evol.">
        <title>The Rhododendron genome and chromosomal organization provide insight into shared whole-genome duplications across the heath family (Ericaceae).</title>
        <authorList>
            <person name="Soza V.L."/>
            <person name="Lindsley D."/>
            <person name="Waalkes A."/>
            <person name="Ramage E."/>
            <person name="Patwardhan R.P."/>
            <person name="Burton J.N."/>
            <person name="Adey A."/>
            <person name="Kumar A."/>
            <person name="Qiu R."/>
            <person name="Shendure J."/>
            <person name="Hall B."/>
        </authorList>
    </citation>
    <scope>NUCLEOTIDE SEQUENCE [LARGE SCALE GENOMIC DNA]</scope>
    <source>
        <strain evidence="4">RSF 1966-606</strain>
    </source>
</reference>
<dbReference type="InterPro" id="IPR036279">
    <property type="entry name" value="5-3_exonuclease_C_sf"/>
</dbReference>
<gene>
    <name evidence="4" type="ORF">C3L33_10574</name>
</gene>
<dbReference type="GO" id="GO:0008409">
    <property type="term" value="F:5'-3' exonuclease activity"/>
    <property type="evidence" value="ECO:0007669"/>
    <property type="project" value="InterPro"/>
</dbReference>
<dbReference type="Pfam" id="PF01367">
    <property type="entry name" value="5_3_exonuc"/>
    <property type="match status" value="1"/>
</dbReference>
<evidence type="ECO:0000313" key="5">
    <source>
        <dbReference type="Proteomes" id="UP000428333"/>
    </source>
</evidence>
<sequence length="396" mass="45068">MFEAAVVSAHVGITTTTTAPCLATLGINQRTKPKALKLWKLRAPAADLSGALTQTIGGQLMQHVNNNFESYSEVNESEIIEKKRRRRRVFFLDVNPLCYKGSTPSLLSFAHWISLFFSQVSLADPVIAVIDGERGNEYRRQLLPSYKSKRRNFSKGPVWRSHRAVIDVLQKLNVPDVIVAVNLVVKIEGHEADDVVATLVDEVLRRGYRVVIASPDKDFKQLISEDVQIVMPMHKSDNWSFYTIKHYKAQYHCDPSSDLSLRSIVGDEVDGVPGIQHLVPSFGRKTTLKLLRKHGSLENLLNAAAVRTVGKPYVQDTLTKHADYLRRNYEVLSLRRDVDVRLQEDWLSERETCNDSVILTEFSKLLDETQKRKQYLFIRGSIPESPRWDDELILQS</sequence>
<dbReference type="Pfam" id="PF02739">
    <property type="entry name" value="5_3_exonuc_N"/>
    <property type="match status" value="1"/>
</dbReference>
<proteinExistence type="predicted"/>
<keyword evidence="2" id="KW-0378">Hydrolase</keyword>
<dbReference type="GO" id="GO:0003677">
    <property type="term" value="F:DNA binding"/>
    <property type="evidence" value="ECO:0007669"/>
    <property type="project" value="InterPro"/>
</dbReference>
<dbReference type="PANTHER" id="PTHR42646">
    <property type="entry name" value="FLAP ENDONUCLEASE XNI"/>
    <property type="match status" value="1"/>
</dbReference>
<dbReference type="GO" id="GO:0033567">
    <property type="term" value="P:DNA replication, Okazaki fragment processing"/>
    <property type="evidence" value="ECO:0007669"/>
    <property type="project" value="InterPro"/>
</dbReference>
<dbReference type="OrthoDB" id="275278at2759"/>
<dbReference type="CDD" id="cd09898">
    <property type="entry name" value="H3TH_53EXO"/>
    <property type="match status" value="1"/>
</dbReference>
<dbReference type="GO" id="GO:0017108">
    <property type="term" value="F:5'-flap endonuclease activity"/>
    <property type="evidence" value="ECO:0007669"/>
    <property type="project" value="InterPro"/>
</dbReference>
<dbReference type="InterPro" id="IPR020045">
    <property type="entry name" value="DNA_polI_H3TH"/>
</dbReference>
<protein>
    <recommendedName>
        <fullName evidence="3">5'-3' exonuclease domain-containing protein</fullName>
    </recommendedName>
</protein>
<feature type="non-terminal residue" evidence="4">
    <location>
        <position position="1"/>
    </location>
</feature>
<dbReference type="Gene3D" id="1.10.150.20">
    <property type="entry name" value="5' to 3' exonuclease, C-terminal subdomain"/>
    <property type="match status" value="1"/>
</dbReference>
<dbReference type="InterPro" id="IPR020046">
    <property type="entry name" value="5-3_exonucl_a-hlix_arch_N"/>
</dbReference>
<dbReference type="SUPFAM" id="SSF47807">
    <property type="entry name" value="5' to 3' exonuclease, C-terminal subdomain"/>
    <property type="match status" value="1"/>
</dbReference>
<name>A0A6A4LIT4_9ERIC</name>
<keyword evidence="1" id="KW-0540">Nuclease</keyword>
<dbReference type="FunFam" id="1.10.150.20:FF:000042">
    <property type="entry name" value="5'-3' exonuclease family protein"/>
    <property type="match status" value="1"/>
</dbReference>
<keyword evidence="5" id="KW-1185">Reference proteome</keyword>
<feature type="domain" description="5'-3' exonuclease" evidence="3">
    <location>
        <begin position="87"/>
        <end position="350"/>
    </location>
</feature>
<evidence type="ECO:0000313" key="4">
    <source>
        <dbReference type="EMBL" id="KAE9457525.1"/>
    </source>
</evidence>
<dbReference type="SUPFAM" id="SSF88723">
    <property type="entry name" value="PIN domain-like"/>
    <property type="match status" value="1"/>
</dbReference>
<comment type="caution">
    <text evidence="4">The sequence shown here is derived from an EMBL/GenBank/DDBJ whole genome shotgun (WGS) entry which is preliminary data.</text>
</comment>
<organism evidence="4 5">
    <name type="scientific">Rhododendron williamsianum</name>
    <dbReference type="NCBI Taxonomy" id="262921"/>
    <lineage>
        <taxon>Eukaryota</taxon>
        <taxon>Viridiplantae</taxon>
        <taxon>Streptophyta</taxon>
        <taxon>Embryophyta</taxon>
        <taxon>Tracheophyta</taxon>
        <taxon>Spermatophyta</taxon>
        <taxon>Magnoliopsida</taxon>
        <taxon>eudicotyledons</taxon>
        <taxon>Gunneridae</taxon>
        <taxon>Pentapetalae</taxon>
        <taxon>asterids</taxon>
        <taxon>Ericales</taxon>
        <taxon>Ericaceae</taxon>
        <taxon>Ericoideae</taxon>
        <taxon>Rhodoreae</taxon>
        <taxon>Rhododendron</taxon>
    </lineage>
</organism>
<accession>A0A6A4LIT4</accession>
<dbReference type="SMART" id="SM00475">
    <property type="entry name" value="53EXOc"/>
    <property type="match status" value="1"/>
</dbReference>
<dbReference type="InterPro" id="IPR002421">
    <property type="entry name" value="5-3_exonuclease"/>
</dbReference>
<evidence type="ECO:0000256" key="2">
    <source>
        <dbReference type="ARBA" id="ARBA00022801"/>
    </source>
</evidence>
<evidence type="ECO:0000259" key="3">
    <source>
        <dbReference type="SMART" id="SM00475"/>
    </source>
</evidence>
<dbReference type="InterPro" id="IPR029060">
    <property type="entry name" value="PIN-like_dom_sf"/>
</dbReference>
<dbReference type="InterPro" id="IPR038969">
    <property type="entry name" value="FEN"/>
</dbReference>
<dbReference type="PANTHER" id="PTHR42646:SF4">
    <property type="entry name" value="5'-3' EXONUCLEASE FAMILY PROTEIN"/>
    <property type="match status" value="1"/>
</dbReference>